<dbReference type="RefSeq" id="WP_276233418.1">
    <property type="nucleotide sequence ID" value="NZ_CP119802.1"/>
</dbReference>
<protein>
    <recommendedName>
        <fullName evidence="1">HVO-0234-like beta-propeller domain-containing protein</fullName>
    </recommendedName>
</protein>
<sequence length="262" mass="26492">MSADNDVSLDEKRVYAGGSARPAFVASDAGLVELSVSDDLAGEYGLARRGATRDVVAADGRVAAATDTDALLATDDGFADTAFGPATAVGFADGLVACGEGRVARYDDGAWTALGEVTDARAVAGDLVAAAGGLFRLDGSHAGLDTARDVAVGTDVFAATDAGLYALANGWMRRLEGAFRAVACGGGRTAAVRDDGTLFERRDGEWADTGAPGDVADAAPVAGVLYAVTTDGTFLADAGDGWRERLLGVPGCRRIAVVPDAE</sequence>
<reference evidence="2 3" key="1">
    <citation type="journal article" date="2019" name="Int. J. Syst. Evol. Microbiol.">
        <title>The Global Catalogue of Microorganisms (GCM) 10K type strain sequencing project: providing services to taxonomists for standard genome sequencing and annotation.</title>
        <authorList>
            <consortium name="The Broad Institute Genomics Platform"/>
            <consortium name="The Broad Institute Genome Sequencing Center for Infectious Disease"/>
            <person name="Wu L."/>
            <person name="Ma J."/>
        </authorList>
    </citation>
    <scope>NUCLEOTIDE SEQUENCE [LARGE SCALE GENOMIC DNA]</scope>
    <source>
        <strain evidence="2 3">DT85</strain>
    </source>
</reference>
<evidence type="ECO:0000259" key="1">
    <source>
        <dbReference type="Pfam" id="PF23366"/>
    </source>
</evidence>
<comment type="caution">
    <text evidence="2">The sequence shown here is derived from an EMBL/GenBank/DDBJ whole genome shotgun (WGS) entry which is preliminary data.</text>
</comment>
<keyword evidence="3" id="KW-1185">Reference proteome</keyword>
<evidence type="ECO:0000313" key="3">
    <source>
        <dbReference type="Proteomes" id="UP001596398"/>
    </source>
</evidence>
<name>A0ABD5ZPY3_9EURY</name>
<gene>
    <name evidence="2" type="ORF">ACFQJ4_08180</name>
</gene>
<feature type="domain" description="HVO-0234-like beta-propeller" evidence="1">
    <location>
        <begin position="8"/>
        <end position="257"/>
    </location>
</feature>
<dbReference type="InterPro" id="IPR056505">
    <property type="entry name" value="Beta-prop_HVO_0234"/>
</dbReference>
<organism evidence="2 3">
    <name type="scientific">Halosegnis marinus</name>
    <dbReference type="NCBI Taxonomy" id="3034023"/>
    <lineage>
        <taxon>Archaea</taxon>
        <taxon>Methanobacteriati</taxon>
        <taxon>Methanobacteriota</taxon>
        <taxon>Stenosarchaea group</taxon>
        <taxon>Halobacteria</taxon>
        <taxon>Halobacteriales</taxon>
        <taxon>Natronomonadaceae</taxon>
        <taxon>Halosegnis</taxon>
    </lineage>
</organism>
<dbReference type="EMBL" id="JBHTAP010000001">
    <property type="protein sequence ID" value="MFC7235288.1"/>
    <property type="molecule type" value="Genomic_DNA"/>
</dbReference>
<dbReference type="Pfam" id="PF23366">
    <property type="entry name" value="Beta-prop_HVO_0234"/>
    <property type="match status" value="1"/>
</dbReference>
<dbReference type="Proteomes" id="UP001596398">
    <property type="component" value="Unassembled WGS sequence"/>
</dbReference>
<dbReference type="AlphaFoldDB" id="A0ABD5ZPY3"/>
<dbReference type="GeneID" id="79266979"/>
<proteinExistence type="predicted"/>
<evidence type="ECO:0000313" key="2">
    <source>
        <dbReference type="EMBL" id="MFC7235288.1"/>
    </source>
</evidence>
<accession>A0ABD5ZPY3</accession>